<protein>
    <submittedName>
        <fullName evidence="5">Type IV pilus biogenesis/stability protein PilW</fullName>
    </submittedName>
</protein>
<dbReference type="InterPro" id="IPR011990">
    <property type="entry name" value="TPR-like_helical_dom_sf"/>
</dbReference>
<dbReference type="InterPro" id="IPR013360">
    <property type="entry name" value="Pilus_4_PilW"/>
</dbReference>
<keyword evidence="1" id="KW-0677">Repeat</keyword>
<dbReference type="PANTHER" id="PTHR44858:SF1">
    <property type="entry name" value="UDP-N-ACETYLGLUCOSAMINE--PEPTIDE N-ACETYLGLUCOSAMINYLTRANSFERASE SPINDLY-RELATED"/>
    <property type="match status" value="1"/>
</dbReference>
<feature type="compositionally biased region" description="Polar residues" evidence="4">
    <location>
        <begin position="24"/>
        <end position="33"/>
    </location>
</feature>
<accession>A0A502BTD2</accession>
<gene>
    <name evidence="5" type="primary">pilW</name>
    <name evidence="5" type="ORF">EAH88_18480</name>
</gene>
<evidence type="ECO:0000256" key="4">
    <source>
        <dbReference type="SAM" id="MobiDB-lite"/>
    </source>
</evidence>
<organism evidence="5 6">
    <name type="scientific">Rhodanobacter glycinis</name>
    <dbReference type="NCBI Taxonomy" id="582702"/>
    <lineage>
        <taxon>Bacteria</taxon>
        <taxon>Pseudomonadati</taxon>
        <taxon>Pseudomonadota</taxon>
        <taxon>Gammaproteobacteria</taxon>
        <taxon>Lysobacterales</taxon>
        <taxon>Rhodanobacteraceae</taxon>
        <taxon>Rhodanobacter</taxon>
    </lineage>
</organism>
<dbReference type="Pfam" id="PF13432">
    <property type="entry name" value="TPR_16"/>
    <property type="match status" value="2"/>
</dbReference>
<proteinExistence type="predicted"/>
<dbReference type="InterPro" id="IPR019734">
    <property type="entry name" value="TPR_rpt"/>
</dbReference>
<dbReference type="Proteomes" id="UP000319486">
    <property type="component" value="Unassembled WGS sequence"/>
</dbReference>
<feature type="repeat" description="TPR" evidence="3">
    <location>
        <begin position="45"/>
        <end position="78"/>
    </location>
</feature>
<dbReference type="EMBL" id="RCZO01000015">
    <property type="protein sequence ID" value="TPG04098.1"/>
    <property type="molecule type" value="Genomic_DNA"/>
</dbReference>
<feature type="compositionally biased region" description="Low complexity" evidence="4">
    <location>
        <begin position="34"/>
        <end position="43"/>
    </location>
</feature>
<reference evidence="5 6" key="1">
    <citation type="journal article" date="2019" name="Environ. Microbiol.">
        <title>Species interactions and distinct microbial communities in high Arctic permafrost affected cryosols are associated with the CH4 and CO2 gas fluxes.</title>
        <authorList>
            <person name="Altshuler I."/>
            <person name="Hamel J."/>
            <person name="Turney S."/>
            <person name="Magnuson E."/>
            <person name="Levesque R."/>
            <person name="Greer C."/>
            <person name="Whyte L.G."/>
        </authorList>
    </citation>
    <scope>NUCLEOTIDE SEQUENCE [LARGE SCALE GENOMIC DNA]</scope>
    <source>
        <strain evidence="5 6">S13Y</strain>
    </source>
</reference>
<keyword evidence="2 3" id="KW-0802">TPR repeat</keyword>
<keyword evidence="6" id="KW-1185">Reference proteome</keyword>
<dbReference type="SMART" id="SM00028">
    <property type="entry name" value="TPR"/>
    <property type="match status" value="4"/>
</dbReference>
<name>A0A502BTD2_9GAMM</name>
<sequence>MRFDRVLIFSLLLPLAGCVTTHTDSSSLGKSMPQSSKADQASDAARIHTELGQRYMAAGDLETALGKLTKALQFDPNYAPAHTVIAVLYERIHKLPEAEEHYRKAVALEPGKGAPNNNLGVFLCHTGKVAEATGYFQKAVADPFYQTPDVALTNEGVCQLQASDAKGAEASFRDAIARNPNNAEALFQLANMLYLNKDMFRARAFIQRFDALGQPTAASLKLGHDIESRLGNPEGALVYSKRLLSQFPDSEQAHTLETAARP</sequence>
<dbReference type="SUPFAM" id="SSF48452">
    <property type="entry name" value="TPR-like"/>
    <property type="match status" value="1"/>
</dbReference>
<evidence type="ECO:0000256" key="3">
    <source>
        <dbReference type="PROSITE-ProRule" id="PRU00339"/>
    </source>
</evidence>
<dbReference type="InterPro" id="IPR050498">
    <property type="entry name" value="Ycf3"/>
</dbReference>
<dbReference type="NCBIfam" id="TIGR02521">
    <property type="entry name" value="type_IV_pilW"/>
    <property type="match status" value="1"/>
</dbReference>
<dbReference type="PANTHER" id="PTHR44858">
    <property type="entry name" value="TETRATRICOPEPTIDE REPEAT PROTEIN 6"/>
    <property type="match status" value="1"/>
</dbReference>
<dbReference type="PROSITE" id="PS50005">
    <property type="entry name" value="TPR"/>
    <property type="match status" value="2"/>
</dbReference>
<evidence type="ECO:0000313" key="5">
    <source>
        <dbReference type="EMBL" id="TPG04098.1"/>
    </source>
</evidence>
<comment type="caution">
    <text evidence="5">The sequence shown here is derived from an EMBL/GenBank/DDBJ whole genome shotgun (WGS) entry which is preliminary data.</text>
</comment>
<evidence type="ECO:0000256" key="2">
    <source>
        <dbReference type="ARBA" id="ARBA00022803"/>
    </source>
</evidence>
<dbReference type="Gene3D" id="1.25.40.10">
    <property type="entry name" value="Tetratricopeptide repeat domain"/>
    <property type="match status" value="1"/>
</dbReference>
<dbReference type="AlphaFoldDB" id="A0A502BTD2"/>
<dbReference type="OrthoDB" id="9814042at2"/>
<dbReference type="RefSeq" id="WP_140656104.1">
    <property type="nucleotide sequence ID" value="NZ_RCZB01000001.1"/>
</dbReference>
<feature type="repeat" description="TPR" evidence="3">
    <location>
        <begin position="79"/>
        <end position="112"/>
    </location>
</feature>
<evidence type="ECO:0000256" key="1">
    <source>
        <dbReference type="ARBA" id="ARBA00022737"/>
    </source>
</evidence>
<feature type="region of interest" description="Disordered" evidence="4">
    <location>
        <begin position="24"/>
        <end position="43"/>
    </location>
</feature>
<evidence type="ECO:0000313" key="6">
    <source>
        <dbReference type="Proteomes" id="UP000319486"/>
    </source>
</evidence>